<proteinExistence type="predicted"/>
<gene>
    <name evidence="1" type="ORF">BT63DRAFT_241191</name>
</gene>
<dbReference type="Proteomes" id="UP000799302">
    <property type="component" value="Unassembled WGS sequence"/>
</dbReference>
<evidence type="ECO:0000313" key="1">
    <source>
        <dbReference type="EMBL" id="KAF2670555.1"/>
    </source>
</evidence>
<reference evidence="1" key="1">
    <citation type="journal article" date="2020" name="Stud. Mycol.">
        <title>101 Dothideomycetes genomes: a test case for predicting lifestyles and emergence of pathogens.</title>
        <authorList>
            <person name="Haridas S."/>
            <person name="Albert R."/>
            <person name="Binder M."/>
            <person name="Bloem J."/>
            <person name="Labutti K."/>
            <person name="Salamov A."/>
            <person name="Andreopoulos B."/>
            <person name="Baker S."/>
            <person name="Barry K."/>
            <person name="Bills G."/>
            <person name="Bluhm B."/>
            <person name="Cannon C."/>
            <person name="Castanera R."/>
            <person name="Culley D."/>
            <person name="Daum C."/>
            <person name="Ezra D."/>
            <person name="Gonzalez J."/>
            <person name="Henrissat B."/>
            <person name="Kuo A."/>
            <person name="Liang C."/>
            <person name="Lipzen A."/>
            <person name="Lutzoni F."/>
            <person name="Magnuson J."/>
            <person name="Mondo S."/>
            <person name="Nolan M."/>
            <person name="Ohm R."/>
            <person name="Pangilinan J."/>
            <person name="Park H.-J."/>
            <person name="Ramirez L."/>
            <person name="Alfaro M."/>
            <person name="Sun H."/>
            <person name="Tritt A."/>
            <person name="Yoshinaga Y."/>
            <person name="Zwiers L.-H."/>
            <person name="Turgeon B."/>
            <person name="Goodwin S."/>
            <person name="Spatafora J."/>
            <person name="Crous P."/>
            <person name="Grigoriev I."/>
        </authorList>
    </citation>
    <scope>NUCLEOTIDE SEQUENCE</scope>
    <source>
        <strain evidence="1">CBS 115976</strain>
    </source>
</reference>
<accession>A0A6A6UE43</accession>
<evidence type="ECO:0000313" key="2">
    <source>
        <dbReference type="Proteomes" id="UP000799302"/>
    </source>
</evidence>
<organism evidence="1 2">
    <name type="scientific">Microthyrium microscopicum</name>
    <dbReference type="NCBI Taxonomy" id="703497"/>
    <lineage>
        <taxon>Eukaryota</taxon>
        <taxon>Fungi</taxon>
        <taxon>Dikarya</taxon>
        <taxon>Ascomycota</taxon>
        <taxon>Pezizomycotina</taxon>
        <taxon>Dothideomycetes</taxon>
        <taxon>Dothideomycetes incertae sedis</taxon>
        <taxon>Microthyriales</taxon>
        <taxon>Microthyriaceae</taxon>
        <taxon>Microthyrium</taxon>
    </lineage>
</organism>
<dbReference type="EMBL" id="MU004234">
    <property type="protein sequence ID" value="KAF2670555.1"/>
    <property type="molecule type" value="Genomic_DNA"/>
</dbReference>
<name>A0A6A6UE43_9PEZI</name>
<keyword evidence="2" id="KW-1185">Reference proteome</keyword>
<sequence length="190" mass="20886">MPTQHTEKARTNKQIGSPLPRFYAVVVVPALIVLEGWLCLPPLQCLTVAPAFWLASLLAKPKAPSQHFLGGYFHNLHCARQLLPRLACALAWLFSLTCKPTQPSQSTLSLKQLFDHRLSPVLPTLHLALFFLNTNILSHHLFPATHRAGLLYHSPRAASSSIHLSFNAVLIFPSAAISLSLSTGSIRRSS</sequence>
<dbReference type="AlphaFoldDB" id="A0A6A6UE43"/>
<protein>
    <submittedName>
        <fullName evidence="1">Uncharacterized protein</fullName>
    </submittedName>
</protein>